<dbReference type="GO" id="GO:0005524">
    <property type="term" value="F:ATP binding"/>
    <property type="evidence" value="ECO:0007669"/>
    <property type="project" value="UniProtKB-KW"/>
</dbReference>
<gene>
    <name evidence="1" type="ORF">FRC53_04520</name>
</gene>
<evidence type="ECO:0000313" key="2">
    <source>
        <dbReference type="Proteomes" id="UP000473648"/>
    </source>
</evidence>
<keyword evidence="1" id="KW-0547">Nucleotide-binding</keyword>
<protein>
    <submittedName>
        <fullName evidence="1">ATP-binding protein</fullName>
    </submittedName>
</protein>
<evidence type="ECO:0000313" key="1">
    <source>
        <dbReference type="EMBL" id="MQM72683.1"/>
    </source>
</evidence>
<comment type="caution">
    <text evidence="1">The sequence shown here is derived from an EMBL/GenBank/DDBJ whole genome shotgun (WGS) entry which is preliminary data.</text>
</comment>
<proteinExistence type="predicted"/>
<keyword evidence="1" id="KW-0067">ATP-binding</keyword>
<keyword evidence="2" id="KW-1185">Reference proteome</keyword>
<organism evidence="1 2">
    <name type="scientific">Candidatus Pseudoramibacter fermentans</name>
    <dbReference type="NCBI Taxonomy" id="2594427"/>
    <lineage>
        <taxon>Bacteria</taxon>
        <taxon>Bacillati</taxon>
        <taxon>Bacillota</taxon>
        <taxon>Clostridia</taxon>
        <taxon>Eubacteriales</taxon>
        <taxon>Eubacteriaceae</taxon>
        <taxon>Pseudoramibacter</taxon>
    </lineage>
</organism>
<reference evidence="1" key="1">
    <citation type="journal article" date="2020" name="Appl. Environ. Microbiol.">
        <title>Medium-Chain Fatty Acid Synthesis by 'Candidatus Weimeria bifida' gen. nov., sp. nov., and 'Candidatus Pseudoramibacter fermentans' sp. nov.</title>
        <authorList>
            <person name="Scarborough M.J."/>
            <person name="Myers K.S."/>
            <person name="Donohue T.J."/>
            <person name="Noguera D.R."/>
        </authorList>
    </citation>
    <scope>NUCLEOTIDE SEQUENCE</scope>
    <source>
        <strain evidence="1">EUB1.1</strain>
    </source>
</reference>
<dbReference type="Proteomes" id="UP000473648">
    <property type="component" value="Unassembled WGS sequence"/>
</dbReference>
<dbReference type="EMBL" id="VOGB01000004">
    <property type="protein sequence ID" value="MQM72683.1"/>
    <property type="molecule type" value="Genomic_DNA"/>
</dbReference>
<name>A0A6L5GRB2_9FIRM</name>
<sequence>MNRARKHTPKPVRDAAKLKASVSKMHKVRFKVRRDADLDKADYVRHVPVLLDEPGKRLVFEDDDMIRTGLFLRSSADAAAVVPYGTQLDTDGIMQSLEAISGMVESYKQRSATGAGDEYVGRIMETVLYAFTSPFLWEIRERIVRGSSETVGLNVPAFLMLGASAQAGKTTLLECLSRLMCLNQDTRMLHYDEVKYNGTDGGRTMGNIRALMEGHDSSVYPVIIDEVEEKAVNNDAFGAFIKSYANRHQVGDKTGTLIMSMNNDKVSLTNDIMRRVYYLRFDNQMIDDNDSRDVKHDMQAKLDARLFSDFCCRMARMLVDDNTEWRVDDGTGQIDFLHSARVIFKSYYEEVGIPVPAWFPTTLIDDQRRMGIQKWSNLYRTKREAFKASKIGKVKVFVVEKDEILPRVNGWKDAAMQTLYVNEIPMDVWWHEVGHDPAKTGPSVILKKREFLAWIGVKERWHLFHWN</sequence>
<dbReference type="AlphaFoldDB" id="A0A6L5GRB2"/>
<accession>A0A6L5GRB2</accession>